<accession>S5T5Z0</accession>
<dbReference type="GO" id="GO:0005886">
    <property type="term" value="C:plasma membrane"/>
    <property type="evidence" value="ECO:0007669"/>
    <property type="project" value="UniProtKB-SubCell"/>
</dbReference>
<keyword evidence="9 18" id="KW-0472">Membrane</keyword>
<dbReference type="GO" id="GO:0051205">
    <property type="term" value="P:protein insertion into membrane"/>
    <property type="evidence" value="ECO:0007669"/>
    <property type="project" value="TreeGrafter"/>
</dbReference>
<dbReference type="RefSeq" id="WP_020936606.1">
    <property type="nucleotide sequence ID" value="NC_021915.1"/>
</dbReference>
<reference evidence="20 21" key="1">
    <citation type="submission" date="2012-11" db="EMBL/GenBank/DDBJ databases">
        <title>The complete genome sequence of Corynebacterium maris Coryn-1 (=DSM 45190).</title>
        <authorList>
            <person name="Schaffert L."/>
            <person name="Albersmeier A."/>
            <person name="Kalinowski J."/>
            <person name="Ruckert C."/>
        </authorList>
    </citation>
    <scope>NUCLEOTIDE SEQUENCE [LARGE SCALE GENOMIC DNA]</scope>
    <source>
        <strain evidence="21">Coryn-1</strain>
    </source>
</reference>
<evidence type="ECO:0000256" key="14">
    <source>
        <dbReference type="ARBA" id="ARBA00033245"/>
    </source>
</evidence>
<evidence type="ECO:0000256" key="4">
    <source>
        <dbReference type="ARBA" id="ARBA00022448"/>
    </source>
</evidence>
<dbReference type="InterPro" id="IPR001708">
    <property type="entry name" value="YidC/ALB3/OXA1/COX18"/>
</dbReference>
<evidence type="ECO:0000256" key="16">
    <source>
        <dbReference type="RuleBase" id="RU003945"/>
    </source>
</evidence>
<dbReference type="Proteomes" id="UP000015388">
    <property type="component" value="Chromosome"/>
</dbReference>
<evidence type="ECO:0000256" key="18">
    <source>
        <dbReference type="SAM" id="Phobius"/>
    </source>
</evidence>
<dbReference type="STRING" id="1224163.B841_12775"/>
<evidence type="ECO:0000256" key="6">
    <source>
        <dbReference type="ARBA" id="ARBA00022692"/>
    </source>
</evidence>
<dbReference type="EMBL" id="CP003924">
    <property type="protein sequence ID" value="AGS36025.1"/>
    <property type="molecule type" value="Genomic_DNA"/>
</dbReference>
<dbReference type="PANTHER" id="PTHR12428">
    <property type="entry name" value="OXA1"/>
    <property type="match status" value="1"/>
</dbReference>
<feature type="transmembrane region" description="Helical" evidence="18">
    <location>
        <begin position="30"/>
        <end position="49"/>
    </location>
</feature>
<sequence>MLNFIYWPISAIMWFWREALSMVMDPHAGVTWLLSIVLLTWTIKALLVWPTVKQIRSGQKTAKLAPQMKAIRERYKNDQAKMAEETQKLYKTAGVNPLAGCIPMLVQIPVFIGLFHVLRSFNRTGDGFGGLGLTNEENRSIGNYMFSPEDVQSFLDARVFGVPLSASISMPAEQYEAFQPVDFGRFDIILVAVPMVLLVATLTHLTARYSLGRQQARQAAGKTNAPAGDNAEMMEMQQQMMGKMMLWVMPAITIFTGFIWTIGLLVYMSSNVLWSYVQTRLVYRMIDREEAAEEAEKEELRRANAPVVGARKVEKKSKKERTEDNLAREQAARDAAQARQQAQNARAQSGKKKKKKG</sequence>
<gene>
    <name evidence="20" type="ORF">B841_12775</name>
</gene>
<dbReference type="AlphaFoldDB" id="S5T5Z0"/>
<dbReference type="eggNOG" id="COG0706">
    <property type="taxonomic scope" value="Bacteria"/>
</dbReference>
<dbReference type="InterPro" id="IPR047196">
    <property type="entry name" value="YidC_ALB_C"/>
</dbReference>
<name>S5T5Z0_9CORY</name>
<comment type="similarity">
    <text evidence="2">Belongs to the OXA1/ALB3/YidC family. Type 1 subfamily.</text>
</comment>
<dbReference type="NCBIfam" id="NF002899">
    <property type="entry name" value="PRK03449.1"/>
    <property type="match status" value="1"/>
</dbReference>
<feature type="region of interest" description="Disordered" evidence="17">
    <location>
        <begin position="295"/>
        <end position="357"/>
    </location>
</feature>
<evidence type="ECO:0000256" key="8">
    <source>
        <dbReference type="ARBA" id="ARBA00022989"/>
    </source>
</evidence>
<dbReference type="PANTHER" id="PTHR12428:SF65">
    <property type="entry name" value="CYTOCHROME C OXIDASE ASSEMBLY PROTEIN COX18, MITOCHONDRIAL"/>
    <property type="match status" value="1"/>
</dbReference>
<dbReference type="OrthoDB" id="9780552at2"/>
<dbReference type="InterPro" id="IPR028055">
    <property type="entry name" value="YidC/Oxa/ALB_C"/>
</dbReference>
<feature type="compositionally biased region" description="Low complexity" evidence="17">
    <location>
        <begin position="333"/>
        <end position="348"/>
    </location>
</feature>
<dbReference type="NCBIfam" id="TIGR03592">
    <property type="entry name" value="yidC_oxa1_cterm"/>
    <property type="match status" value="1"/>
</dbReference>
<evidence type="ECO:0000256" key="9">
    <source>
        <dbReference type="ARBA" id="ARBA00023136"/>
    </source>
</evidence>
<proteinExistence type="inferred from homology"/>
<keyword evidence="8 18" id="KW-1133">Transmembrane helix</keyword>
<evidence type="ECO:0000313" key="20">
    <source>
        <dbReference type="EMBL" id="AGS36025.1"/>
    </source>
</evidence>
<feature type="domain" description="Membrane insertase YidC/Oxa/ALB C-terminal" evidence="19">
    <location>
        <begin position="32"/>
        <end position="283"/>
    </location>
</feature>
<comment type="subcellular location">
    <subcellularLocation>
        <location evidence="1">Cell membrane</location>
        <topology evidence="1">Multi-pass membrane protein</topology>
    </subcellularLocation>
    <subcellularLocation>
        <location evidence="16">Membrane</location>
        <topology evidence="16">Multi-pass membrane protein</topology>
    </subcellularLocation>
</comment>
<evidence type="ECO:0000256" key="2">
    <source>
        <dbReference type="ARBA" id="ARBA00010527"/>
    </source>
</evidence>
<evidence type="ECO:0000256" key="7">
    <source>
        <dbReference type="ARBA" id="ARBA00022927"/>
    </source>
</evidence>
<keyword evidence="6 16" id="KW-0812">Transmembrane</keyword>
<dbReference type="KEGG" id="cmd:B841_12775"/>
<evidence type="ECO:0000256" key="11">
    <source>
        <dbReference type="ARBA" id="ARBA00025034"/>
    </source>
</evidence>
<keyword evidence="4" id="KW-0813">Transport</keyword>
<keyword evidence="10" id="KW-0143">Chaperone</keyword>
<protein>
    <recommendedName>
        <fullName evidence="3">Membrane protein insertase YidC</fullName>
    </recommendedName>
    <alternativeName>
        <fullName evidence="15">Foldase YidC</fullName>
    </alternativeName>
    <alternativeName>
        <fullName evidence="14">Membrane integrase YidC</fullName>
    </alternativeName>
    <alternativeName>
        <fullName evidence="13">Membrane protein YidC</fullName>
    </alternativeName>
</protein>
<feature type="transmembrane region" description="Helical" evidence="18">
    <location>
        <begin position="188"/>
        <end position="207"/>
    </location>
</feature>
<keyword evidence="7" id="KW-0653">Protein transport</keyword>
<evidence type="ECO:0000256" key="5">
    <source>
        <dbReference type="ARBA" id="ARBA00022475"/>
    </source>
</evidence>
<evidence type="ECO:0000259" key="19">
    <source>
        <dbReference type="Pfam" id="PF02096"/>
    </source>
</evidence>
<dbReference type="GO" id="GO:0015031">
    <property type="term" value="P:protein transport"/>
    <property type="evidence" value="ECO:0007669"/>
    <property type="project" value="UniProtKB-KW"/>
</dbReference>
<feature type="compositionally biased region" description="Basic and acidic residues" evidence="17">
    <location>
        <begin position="320"/>
        <end position="332"/>
    </location>
</feature>
<keyword evidence="21" id="KW-1185">Reference proteome</keyword>
<dbReference type="PATRIC" id="fig|1224163.3.peg.2580"/>
<comment type="subunit">
    <text evidence="12">Interacts with the Sec translocase complex via SecD. Specifically interacts with transmembrane segments of nascent integral membrane proteins during membrane integration.</text>
</comment>
<feature type="transmembrane region" description="Helical" evidence="18">
    <location>
        <begin position="244"/>
        <end position="268"/>
    </location>
</feature>
<evidence type="ECO:0000256" key="12">
    <source>
        <dbReference type="ARBA" id="ARBA00026028"/>
    </source>
</evidence>
<evidence type="ECO:0000313" key="21">
    <source>
        <dbReference type="Proteomes" id="UP000015388"/>
    </source>
</evidence>
<evidence type="ECO:0000256" key="15">
    <source>
        <dbReference type="ARBA" id="ARBA00033342"/>
    </source>
</evidence>
<comment type="function">
    <text evidence="11">Required for the insertion and/or proper folding and/or complex formation of integral membrane proteins into the membrane. Involved in integration of membrane proteins that insert both dependently and independently of the Sec translocase complex, as well as at least some lipoproteins. Aids folding of multispanning membrane proteins.</text>
</comment>
<dbReference type="HOGENOM" id="CLU_036138_3_0_11"/>
<evidence type="ECO:0000256" key="10">
    <source>
        <dbReference type="ARBA" id="ARBA00023186"/>
    </source>
</evidence>
<dbReference type="CDD" id="cd20070">
    <property type="entry name" value="5TM_YidC_Alb3"/>
    <property type="match status" value="1"/>
</dbReference>
<evidence type="ECO:0000256" key="17">
    <source>
        <dbReference type="SAM" id="MobiDB-lite"/>
    </source>
</evidence>
<feature type="transmembrane region" description="Helical" evidence="18">
    <location>
        <begin position="98"/>
        <end position="118"/>
    </location>
</feature>
<dbReference type="GO" id="GO:0032977">
    <property type="term" value="F:membrane insertase activity"/>
    <property type="evidence" value="ECO:0007669"/>
    <property type="project" value="InterPro"/>
</dbReference>
<keyword evidence="5" id="KW-1003">Cell membrane</keyword>
<organism evidence="20 21">
    <name type="scientific">Corynebacterium maris DSM 45190</name>
    <dbReference type="NCBI Taxonomy" id="1224163"/>
    <lineage>
        <taxon>Bacteria</taxon>
        <taxon>Bacillati</taxon>
        <taxon>Actinomycetota</taxon>
        <taxon>Actinomycetes</taxon>
        <taxon>Mycobacteriales</taxon>
        <taxon>Corynebacteriaceae</taxon>
        <taxon>Corynebacterium</taxon>
    </lineage>
</organism>
<dbReference type="Pfam" id="PF02096">
    <property type="entry name" value="60KD_IMP"/>
    <property type="match status" value="1"/>
</dbReference>
<evidence type="ECO:0000256" key="3">
    <source>
        <dbReference type="ARBA" id="ARBA00015325"/>
    </source>
</evidence>
<evidence type="ECO:0000256" key="1">
    <source>
        <dbReference type="ARBA" id="ARBA00004651"/>
    </source>
</evidence>
<evidence type="ECO:0000256" key="13">
    <source>
        <dbReference type="ARBA" id="ARBA00031538"/>
    </source>
</evidence>